<evidence type="ECO:0000313" key="3">
    <source>
        <dbReference type="Proteomes" id="UP000680706"/>
    </source>
</evidence>
<keyword evidence="3" id="KW-1185">Reference proteome</keyword>
<name>A0ABX8AQ60_9HYPH</name>
<dbReference type="EMBL" id="CP074126">
    <property type="protein sequence ID" value="QUS57173.1"/>
    <property type="molecule type" value="Genomic_DNA"/>
</dbReference>
<proteinExistence type="predicted"/>
<reference evidence="2 3" key="1">
    <citation type="journal article" date="2021" name="Angew. Chem. Int. Ed. Engl.">
        <title>A novel family of nonribosomal peptides modulate collective behavior in Pseudovibrio bacteria isolated from marine sponges.</title>
        <authorList>
            <person name="Ioca L.P."/>
            <person name="Dai Y."/>
            <person name="Kunakom S."/>
            <person name="Diaz-Espinosa J."/>
            <person name="Krunic A."/>
            <person name="Crnkovic C.M."/>
            <person name="Orjala J."/>
            <person name="Sanchez L.M."/>
            <person name="Ferreira A.G."/>
            <person name="Berlinck R.G.S."/>
            <person name="Eustaquio A.S."/>
        </authorList>
    </citation>
    <scope>NUCLEOTIDE SEQUENCE [LARGE SCALE GENOMIC DNA]</scope>
    <source>
        <strain evidence="2 3">Ab134</strain>
    </source>
</reference>
<dbReference type="RefSeq" id="WP_075698240.1">
    <property type="nucleotide sequence ID" value="NZ_CP074126.1"/>
</dbReference>
<protein>
    <submittedName>
        <fullName evidence="2">Uncharacterized protein</fullName>
    </submittedName>
</protein>
<dbReference type="Proteomes" id="UP000680706">
    <property type="component" value="Chromosome"/>
</dbReference>
<sequence length="112" mass="12543">MTSSACACSATNTFQNEIDEVLVAASDLQNLAYMQQLLLSERMQDSCERDALFTLHYAFRDRLEALQKSCGHIFEAYSASTTTRRFPEYAKEQVAQPQPKNTPVPFPDKAGS</sequence>
<evidence type="ECO:0000313" key="2">
    <source>
        <dbReference type="EMBL" id="QUS57173.1"/>
    </source>
</evidence>
<accession>A0ABX8AQ60</accession>
<organism evidence="2 3">
    <name type="scientific">Pseudovibrio brasiliensis</name>
    <dbReference type="NCBI Taxonomy" id="1898042"/>
    <lineage>
        <taxon>Bacteria</taxon>
        <taxon>Pseudomonadati</taxon>
        <taxon>Pseudomonadota</taxon>
        <taxon>Alphaproteobacteria</taxon>
        <taxon>Hyphomicrobiales</taxon>
        <taxon>Stappiaceae</taxon>
        <taxon>Pseudovibrio</taxon>
    </lineage>
</organism>
<feature type="region of interest" description="Disordered" evidence="1">
    <location>
        <begin position="89"/>
        <end position="112"/>
    </location>
</feature>
<gene>
    <name evidence="2" type="ORF">KGB56_07220</name>
</gene>
<evidence type="ECO:0000256" key="1">
    <source>
        <dbReference type="SAM" id="MobiDB-lite"/>
    </source>
</evidence>